<organism evidence="2 3">
    <name type="scientific">Lingula anatina</name>
    <name type="common">Brachiopod</name>
    <name type="synonym">Lingula unguis</name>
    <dbReference type="NCBI Taxonomy" id="7574"/>
    <lineage>
        <taxon>Eukaryota</taxon>
        <taxon>Metazoa</taxon>
        <taxon>Spiralia</taxon>
        <taxon>Lophotrochozoa</taxon>
        <taxon>Brachiopoda</taxon>
        <taxon>Linguliformea</taxon>
        <taxon>Lingulata</taxon>
        <taxon>Lingulida</taxon>
        <taxon>Linguloidea</taxon>
        <taxon>Lingulidae</taxon>
        <taxon>Lingula</taxon>
    </lineage>
</organism>
<dbReference type="GeneID" id="106176127"/>
<dbReference type="Proteomes" id="UP000085678">
    <property type="component" value="Unplaced"/>
</dbReference>
<name>A0A1S3JU17_LINAN</name>
<dbReference type="GO" id="GO:0005737">
    <property type="term" value="C:cytoplasm"/>
    <property type="evidence" value="ECO:0007669"/>
    <property type="project" value="UniProtKB-ARBA"/>
</dbReference>
<dbReference type="KEGG" id="lak:106176127"/>
<evidence type="ECO:0000256" key="1">
    <source>
        <dbReference type="ARBA" id="ARBA00023054"/>
    </source>
</evidence>
<keyword evidence="2" id="KW-1185">Reference proteome</keyword>
<sequence length="229" mass="26714">MGLEYHDDKYTTKPEDHVQHLVMFPSMKPSSRYEVIQLKKTMEQMLDRLGIDDDDIEVKGPTQMHNLLELIKKEQNIFNIVFHELIRQTSVECVERGELLSDLRNKYSGLLNKVPRQIKSLHEEVLAQRALDRRLTEELMRFKNTIGVLTDELSQVKEHDKKVTQQAHQAQEELKNALVDSEKSASLLAEYHDLYELQRIRLEKLVTMLSEEKELWSTAAYSLALKVLG</sequence>
<accession>A0A1S3JU17</accession>
<keyword evidence="1" id="KW-0175">Coiled coil</keyword>
<dbReference type="PANTHER" id="PTHR23052">
    <property type="entry name" value="AXONEMAL DYNEIN LIGHT CHAIN DOMAIN-CONTAINING PROTEIN 1"/>
    <property type="match status" value="1"/>
</dbReference>
<evidence type="ECO:0000313" key="2">
    <source>
        <dbReference type="Proteomes" id="UP000085678"/>
    </source>
</evidence>
<dbReference type="OrthoDB" id="1927454at2759"/>
<dbReference type="PANTHER" id="PTHR23052:SF1">
    <property type="entry name" value="AXONEMAL DYNEIN LIGHT CHAIN DOMAIN-CONTAINING PROTEIN 1"/>
    <property type="match status" value="1"/>
</dbReference>
<dbReference type="InterPro" id="IPR052845">
    <property type="entry name" value="Axonemal_dynein_LC_domain"/>
</dbReference>
<dbReference type="Pfam" id="PF10211">
    <property type="entry name" value="Ax_dynein_light"/>
    <property type="match status" value="1"/>
</dbReference>
<reference evidence="3" key="1">
    <citation type="submission" date="2025-08" db="UniProtKB">
        <authorList>
            <consortium name="RefSeq"/>
        </authorList>
    </citation>
    <scope>IDENTIFICATION</scope>
    <source>
        <tissue evidence="3">Gonads</tissue>
    </source>
</reference>
<gene>
    <name evidence="3" type="primary">LOC106176127</name>
</gene>
<dbReference type="AlphaFoldDB" id="A0A1S3JU17"/>
<proteinExistence type="predicted"/>
<evidence type="ECO:0000313" key="3">
    <source>
        <dbReference type="RefSeq" id="XP_013413823.1"/>
    </source>
</evidence>
<dbReference type="InParanoid" id="A0A1S3JU17"/>
<dbReference type="InterPro" id="IPR019347">
    <property type="entry name" value="Axonemal_dynein_light_chain"/>
</dbReference>
<dbReference type="RefSeq" id="XP_013413823.1">
    <property type="nucleotide sequence ID" value="XM_013558369.1"/>
</dbReference>
<protein>
    <submittedName>
        <fullName evidence="3">Axonemal dynein light chain domain-containing protein 1-like</fullName>
    </submittedName>
</protein>